<feature type="domain" description="Rho-GAP" evidence="1">
    <location>
        <begin position="1"/>
        <end position="170"/>
    </location>
</feature>
<dbReference type="Proteomes" id="UP000242180">
    <property type="component" value="Unassembled WGS sequence"/>
</dbReference>
<organism evidence="2 3">
    <name type="scientific">Syncephalastrum racemosum</name>
    <name type="common">Filamentous fungus</name>
    <dbReference type="NCBI Taxonomy" id="13706"/>
    <lineage>
        <taxon>Eukaryota</taxon>
        <taxon>Fungi</taxon>
        <taxon>Fungi incertae sedis</taxon>
        <taxon>Mucoromycota</taxon>
        <taxon>Mucoromycotina</taxon>
        <taxon>Mucoromycetes</taxon>
        <taxon>Mucorales</taxon>
        <taxon>Syncephalastraceae</taxon>
        <taxon>Syncephalastrum</taxon>
    </lineage>
</organism>
<dbReference type="OrthoDB" id="2360820at2759"/>
<dbReference type="GO" id="GO:0007165">
    <property type="term" value="P:signal transduction"/>
    <property type="evidence" value="ECO:0007669"/>
    <property type="project" value="InterPro"/>
</dbReference>
<name>A0A1X2H9G8_SYNRA</name>
<dbReference type="AlphaFoldDB" id="A0A1X2H9G8"/>
<dbReference type="Gene3D" id="1.10.555.10">
    <property type="entry name" value="Rho GTPase activation protein"/>
    <property type="match status" value="1"/>
</dbReference>
<dbReference type="OMA" id="WRVINYE"/>
<protein>
    <recommendedName>
        <fullName evidence="1">Rho-GAP domain-containing protein</fullName>
    </recommendedName>
</protein>
<keyword evidence="3" id="KW-1185">Reference proteome</keyword>
<comment type="caution">
    <text evidence="2">The sequence shown here is derived from an EMBL/GenBank/DDBJ whole genome shotgun (WGS) entry which is preliminary data.</text>
</comment>
<dbReference type="SUPFAM" id="SSF48350">
    <property type="entry name" value="GTPase activation domain, GAP"/>
    <property type="match status" value="1"/>
</dbReference>
<evidence type="ECO:0000259" key="1">
    <source>
        <dbReference type="PROSITE" id="PS50238"/>
    </source>
</evidence>
<dbReference type="InterPro" id="IPR000198">
    <property type="entry name" value="RhoGAP_dom"/>
</dbReference>
<accession>A0A1X2H9G8</accession>
<dbReference type="EMBL" id="MCGN01000007">
    <property type="protein sequence ID" value="ORY94720.1"/>
    <property type="molecule type" value="Genomic_DNA"/>
</dbReference>
<reference evidence="2 3" key="1">
    <citation type="submission" date="2016-07" db="EMBL/GenBank/DDBJ databases">
        <title>Pervasive Adenine N6-methylation of Active Genes in Fungi.</title>
        <authorList>
            <consortium name="DOE Joint Genome Institute"/>
            <person name="Mondo S.J."/>
            <person name="Dannebaum R.O."/>
            <person name="Kuo R.C."/>
            <person name="Labutti K."/>
            <person name="Haridas S."/>
            <person name="Kuo A."/>
            <person name="Salamov A."/>
            <person name="Ahrendt S.R."/>
            <person name="Lipzen A."/>
            <person name="Sullivan W."/>
            <person name="Andreopoulos W.B."/>
            <person name="Clum A."/>
            <person name="Lindquist E."/>
            <person name="Daum C."/>
            <person name="Ramamoorthy G.K."/>
            <person name="Gryganskyi A."/>
            <person name="Culley D."/>
            <person name="Magnuson J.K."/>
            <person name="James T.Y."/>
            <person name="O'Malley M.A."/>
            <person name="Stajich J.E."/>
            <person name="Spatafora J.W."/>
            <person name="Visel A."/>
            <person name="Grigoriev I.V."/>
        </authorList>
    </citation>
    <scope>NUCLEOTIDE SEQUENCE [LARGE SCALE GENOMIC DNA]</scope>
    <source>
        <strain evidence="2 3">NRRL 2496</strain>
    </source>
</reference>
<dbReference type="InterPro" id="IPR008936">
    <property type="entry name" value="Rho_GTPase_activation_prot"/>
</dbReference>
<evidence type="ECO:0000313" key="3">
    <source>
        <dbReference type="Proteomes" id="UP000242180"/>
    </source>
</evidence>
<proteinExistence type="predicted"/>
<dbReference type="PROSITE" id="PS50238">
    <property type="entry name" value="RHOGAP"/>
    <property type="match status" value="1"/>
</dbReference>
<dbReference type="Pfam" id="PF00620">
    <property type="entry name" value="RhoGAP"/>
    <property type="match status" value="1"/>
</dbReference>
<gene>
    <name evidence="2" type="ORF">BCR43DRAFT_550823</name>
</gene>
<dbReference type="InParanoid" id="A0A1X2H9G8"/>
<sequence>MMYSFDFAAQVTRICMDEIRRRGMEERKILRKSAPSSVLFLKVFREQSCTPDDVTHVSIHSVATLMQDTLWCSPERIVPQTVWRVINYETCTLSNLSRFISRKGEQLLVEILDFLVELMQHKDKNLMAAYYLGEAMGKVTLGPADCDPIIAEKASHFMTRLIIEHSKRLYYQTHKMQQHGKRVDSGFAPRISPSSSTISGMYGGSGLSMLYHEMNPMSKAEAARAKAKSYDRIIHKIRYNGSDWASNTNGIQPMLDDAYPPEAEEPEEPWISIFCTDLDEKNYDPAASPLLFRILSKACKPQVPVPDDPFATSYLFQRNNTNTVENQITHAFNEFAPLCTASYEHYFIDKDGKPATTIKHLKKINHSLSHMKINLRKQRSQVMDSEFSNDETIKEESGFSTLGGDDDSVTYYKVSKQKHMKSMMRKALKMGSNKKPT</sequence>
<evidence type="ECO:0000313" key="2">
    <source>
        <dbReference type="EMBL" id="ORY94720.1"/>
    </source>
</evidence>